<dbReference type="AlphaFoldDB" id="A0A382LRT1"/>
<evidence type="ECO:0000313" key="1">
    <source>
        <dbReference type="EMBL" id="SVC39378.1"/>
    </source>
</evidence>
<name>A0A382LRT1_9ZZZZ</name>
<organism evidence="1">
    <name type="scientific">marine metagenome</name>
    <dbReference type="NCBI Taxonomy" id="408172"/>
    <lineage>
        <taxon>unclassified sequences</taxon>
        <taxon>metagenomes</taxon>
        <taxon>ecological metagenomes</taxon>
    </lineage>
</organism>
<accession>A0A382LRT1</accession>
<reference evidence="1" key="1">
    <citation type="submission" date="2018-05" db="EMBL/GenBank/DDBJ databases">
        <authorList>
            <person name="Lanie J.A."/>
            <person name="Ng W.-L."/>
            <person name="Kazmierczak K.M."/>
            <person name="Andrzejewski T.M."/>
            <person name="Davidsen T.M."/>
            <person name="Wayne K.J."/>
            <person name="Tettelin H."/>
            <person name="Glass J.I."/>
            <person name="Rusch D."/>
            <person name="Podicherti R."/>
            <person name="Tsui H.-C.T."/>
            <person name="Winkler M.E."/>
        </authorList>
    </citation>
    <scope>NUCLEOTIDE SEQUENCE</scope>
</reference>
<gene>
    <name evidence="1" type="ORF">METZ01_LOCUS292232</name>
</gene>
<dbReference type="EMBL" id="UINC01088820">
    <property type="protein sequence ID" value="SVC39378.1"/>
    <property type="molecule type" value="Genomic_DNA"/>
</dbReference>
<proteinExistence type="predicted"/>
<protein>
    <submittedName>
        <fullName evidence="1">Uncharacterized protein</fullName>
    </submittedName>
</protein>
<sequence>MKKLSLLSLFAVSFMLSFSAYGQMPAGNVMSSTNCSLADGVGMRELVQWFRDNPPNSDSTNLVFVRQPIIMGANFTDNYDFRLVTYYGSYGEYVSQRQARRSRFGEARVRPSPLPQNMFSCDFANQNISLVRQVPDGDAFTGDYTLMSQRLCFLNEGVTVADAYNFVVGVAAGFRRGGDNSLMQVSTRAFGPIQNVTAGGAVLVTSVPATADAMAARLDLTREGLDVVQGLDNVMACAHPSLWQTNAVYRPN</sequence>